<accession>A0A0A9H370</accession>
<reference evidence="1" key="1">
    <citation type="submission" date="2014-09" db="EMBL/GenBank/DDBJ databases">
        <authorList>
            <person name="Magalhaes I.L.F."/>
            <person name="Oliveira U."/>
            <person name="Santos F.R."/>
            <person name="Vidigal T.H.D.A."/>
            <person name="Brescovit A.D."/>
            <person name="Santos A.J."/>
        </authorList>
    </citation>
    <scope>NUCLEOTIDE SEQUENCE</scope>
    <source>
        <tissue evidence="1">Shoot tissue taken approximately 20 cm above the soil surface</tissue>
    </source>
</reference>
<organism evidence="1">
    <name type="scientific">Arundo donax</name>
    <name type="common">Giant reed</name>
    <name type="synonym">Donax arundinaceus</name>
    <dbReference type="NCBI Taxonomy" id="35708"/>
    <lineage>
        <taxon>Eukaryota</taxon>
        <taxon>Viridiplantae</taxon>
        <taxon>Streptophyta</taxon>
        <taxon>Embryophyta</taxon>
        <taxon>Tracheophyta</taxon>
        <taxon>Spermatophyta</taxon>
        <taxon>Magnoliopsida</taxon>
        <taxon>Liliopsida</taxon>
        <taxon>Poales</taxon>
        <taxon>Poaceae</taxon>
        <taxon>PACMAD clade</taxon>
        <taxon>Arundinoideae</taxon>
        <taxon>Arundineae</taxon>
        <taxon>Arundo</taxon>
    </lineage>
</organism>
<evidence type="ECO:0000313" key="1">
    <source>
        <dbReference type="EMBL" id="JAE30244.1"/>
    </source>
</evidence>
<reference evidence="1" key="2">
    <citation type="journal article" date="2015" name="Data Brief">
        <title>Shoot transcriptome of the giant reed, Arundo donax.</title>
        <authorList>
            <person name="Barrero R.A."/>
            <person name="Guerrero F.D."/>
            <person name="Moolhuijzen P."/>
            <person name="Goolsby J.A."/>
            <person name="Tidwell J."/>
            <person name="Bellgard S.E."/>
            <person name="Bellgard M.I."/>
        </authorList>
    </citation>
    <scope>NUCLEOTIDE SEQUENCE</scope>
    <source>
        <tissue evidence="1">Shoot tissue taken approximately 20 cm above the soil surface</tissue>
    </source>
</reference>
<sequence>MIYTSICEKIMSQMLTSKVNADSYLKTEDSIRQTKIHVTITSWYYICFRIHVTIIK</sequence>
<name>A0A0A9H370_ARUDO</name>
<protein>
    <submittedName>
        <fullName evidence="1">Uncharacterized protein</fullName>
    </submittedName>
</protein>
<dbReference type="AlphaFoldDB" id="A0A0A9H370"/>
<proteinExistence type="predicted"/>
<dbReference type="EMBL" id="GBRH01167652">
    <property type="protein sequence ID" value="JAE30244.1"/>
    <property type="molecule type" value="Transcribed_RNA"/>
</dbReference>